<dbReference type="PANTHER" id="PTHR23105">
    <property type="entry name" value="RIBOSOMAL PROTEIN L7AE FAMILY MEMBER"/>
    <property type="match status" value="1"/>
</dbReference>
<evidence type="ECO:0000313" key="10">
    <source>
        <dbReference type="Proteomes" id="UP000007799"/>
    </source>
</evidence>
<dbReference type="InParanoid" id="F2TZC8"/>
<dbReference type="FunCoup" id="F2TZC8">
    <property type="interactions" value="944"/>
</dbReference>
<dbReference type="GeneID" id="16078503"/>
<comment type="subcellular location">
    <subcellularLocation>
        <location evidence="1 6">Nucleus</location>
        <location evidence="1 6">Nucleolus</location>
    </subcellularLocation>
</comment>
<dbReference type="GO" id="GO:0000398">
    <property type="term" value="P:mRNA splicing, via spliceosome"/>
    <property type="evidence" value="ECO:0007669"/>
    <property type="project" value="UniProtKB-UniRule"/>
</dbReference>
<dbReference type="InterPro" id="IPR018492">
    <property type="entry name" value="Ribosomal_eL8/Nhp2"/>
</dbReference>
<accession>F2TZC8</accession>
<dbReference type="RefSeq" id="XP_004997908.1">
    <property type="nucleotide sequence ID" value="XM_004997851.1"/>
</dbReference>
<dbReference type="eggNOG" id="KOG3167">
    <property type="taxonomic scope" value="Eukaryota"/>
</dbReference>
<dbReference type="InterPro" id="IPR002415">
    <property type="entry name" value="H/ACA_rnp_Nhp2-like"/>
</dbReference>
<dbReference type="Proteomes" id="UP000007799">
    <property type="component" value="Unassembled WGS sequence"/>
</dbReference>
<name>F2TZC8_SALR5</name>
<feature type="region of interest" description="Disordered" evidence="7">
    <location>
        <begin position="1"/>
        <end position="36"/>
    </location>
</feature>
<evidence type="ECO:0000256" key="4">
    <source>
        <dbReference type="ARBA" id="ARBA00023242"/>
    </source>
</evidence>
<dbReference type="GO" id="GO:0003723">
    <property type="term" value="F:RNA binding"/>
    <property type="evidence" value="ECO:0007669"/>
    <property type="project" value="UniProtKB-UniRule"/>
</dbReference>
<dbReference type="SUPFAM" id="SSF55315">
    <property type="entry name" value="L30e-like"/>
    <property type="match status" value="1"/>
</dbReference>
<dbReference type="Gene3D" id="3.30.1330.30">
    <property type="match status" value="1"/>
</dbReference>
<dbReference type="AlphaFoldDB" id="F2TZC8"/>
<protein>
    <recommendedName>
        <fullName evidence="6">H/ACA ribonucleoprotein complex subunit 2</fullName>
    </recommendedName>
    <alternativeName>
        <fullName evidence="6">Nucleolar protein family A member 2</fullName>
    </alternativeName>
</protein>
<comment type="similarity">
    <text evidence="2 6">Belongs to the eukaryotic ribosomal protein eL8 family.</text>
</comment>
<evidence type="ECO:0000256" key="7">
    <source>
        <dbReference type="SAM" id="MobiDB-lite"/>
    </source>
</evidence>
<dbReference type="PROSITE" id="PS01082">
    <property type="entry name" value="RIBOSOMAL_L7AE"/>
    <property type="match status" value="1"/>
</dbReference>
<dbReference type="GO" id="GO:0031120">
    <property type="term" value="P:snRNA pseudouridine synthesis"/>
    <property type="evidence" value="ECO:0007669"/>
    <property type="project" value="UniProtKB-UniRule"/>
</dbReference>
<evidence type="ECO:0000256" key="2">
    <source>
        <dbReference type="ARBA" id="ARBA00007337"/>
    </source>
</evidence>
<dbReference type="KEGG" id="sre:PTSG_01926"/>
<dbReference type="GO" id="GO:0042254">
    <property type="term" value="P:ribosome biogenesis"/>
    <property type="evidence" value="ECO:0007669"/>
    <property type="project" value="InterPro"/>
</dbReference>
<evidence type="ECO:0000256" key="1">
    <source>
        <dbReference type="ARBA" id="ARBA00004604"/>
    </source>
</evidence>
<dbReference type="GO" id="GO:0031429">
    <property type="term" value="C:box H/ACA snoRNP complex"/>
    <property type="evidence" value="ECO:0007669"/>
    <property type="project" value="UniProtKB-UniRule"/>
</dbReference>
<proteinExistence type="inferred from homology"/>
<dbReference type="OrthoDB" id="5364946at2759"/>
<keyword evidence="5 6" id="KW-0687">Ribonucleoprotein</keyword>
<dbReference type="InterPro" id="IPR004038">
    <property type="entry name" value="Ribosomal_eL8/eL30/eS12/Gad45"/>
</dbReference>
<keyword evidence="4 6" id="KW-0539">Nucleus</keyword>
<gene>
    <name evidence="9" type="ORF">PTSG_01926</name>
</gene>
<keyword evidence="3 6" id="KW-0694">RNA-binding</keyword>
<comment type="function">
    <text evidence="6">Common component of the spliceosome and rRNA processing machinery.</text>
</comment>
<dbReference type="STRING" id="946362.F2TZC8"/>
<dbReference type="PRINTS" id="PR00883">
    <property type="entry name" value="NUCLEARHMG"/>
</dbReference>
<reference evidence="9" key="1">
    <citation type="submission" date="2009-08" db="EMBL/GenBank/DDBJ databases">
        <title>Annotation of Salpingoeca rosetta.</title>
        <authorList>
            <consortium name="The Broad Institute Genome Sequencing Platform"/>
            <person name="Russ C."/>
            <person name="Cuomo C."/>
            <person name="Burger G."/>
            <person name="Gray M.W."/>
            <person name="Holland P.W.H."/>
            <person name="King N."/>
            <person name="Lang F.B.F."/>
            <person name="Roger A.J."/>
            <person name="Ruiz-Trillo I."/>
            <person name="Young S.K."/>
            <person name="Zeng Q."/>
            <person name="Gargeya S."/>
            <person name="Alvarado L."/>
            <person name="Berlin A."/>
            <person name="Chapman S.B."/>
            <person name="Chen Z."/>
            <person name="Freedman E."/>
            <person name="Gellesch M."/>
            <person name="Goldberg J."/>
            <person name="Griggs A."/>
            <person name="Gujja S."/>
            <person name="Heilman E."/>
            <person name="Heiman D."/>
            <person name="Howarth C."/>
            <person name="Mehta T."/>
            <person name="Neiman D."/>
            <person name="Pearson M."/>
            <person name="Roberts A."/>
            <person name="Saif S."/>
            <person name="Shea T."/>
            <person name="Shenoy N."/>
            <person name="Sisk P."/>
            <person name="Stolte C."/>
            <person name="Sykes S."/>
            <person name="White J."/>
            <person name="Yandava C."/>
            <person name="Haas B."/>
            <person name="Nusbaum C."/>
            <person name="Birren B."/>
        </authorList>
    </citation>
    <scope>NUCLEOTIDE SEQUENCE [LARGE SCALE GENOMIC DNA]</scope>
    <source>
        <strain evidence="9">ATCC 50818</strain>
    </source>
</reference>
<comment type="function">
    <text evidence="6">Required for ribosome biogenesis. Part of a complex which catalyzes pseudouridylation of rRNA. This involves the isomerization of uridine such that the ribose is subsequently attached to C5, instead of the normal N1. Pseudouridine ('psi') residues may serve to stabilize the conformation of rRNAs.</text>
</comment>
<evidence type="ECO:0000313" key="9">
    <source>
        <dbReference type="EMBL" id="EGD78952.1"/>
    </source>
</evidence>
<organism evidence="10">
    <name type="scientific">Salpingoeca rosetta (strain ATCC 50818 / BSB-021)</name>
    <dbReference type="NCBI Taxonomy" id="946362"/>
    <lineage>
        <taxon>Eukaryota</taxon>
        <taxon>Choanoflagellata</taxon>
        <taxon>Craspedida</taxon>
        <taxon>Salpingoecidae</taxon>
        <taxon>Salpingoeca</taxon>
    </lineage>
</organism>
<dbReference type="PRINTS" id="PR00881">
    <property type="entry name" value="L7ARS6FAMILY"/>
</dbReference>
<dbReference type="InterPro" id="IPR029064">
    <property type="entry name" value="Ribosomal_eL30-like_sf"/>
</dbReference>
<feature type="domain" description="Ribosomal protein eL8/eL30/eS12/Gadd45" evidence="8">
    <location>
        <begin position="63"/>
        <end position="148"/>
    </location>
</feature>
<dbReference type="Pfam" id="PF01248">
    <property type="entry name" value="Ribosomal_L7Ae"/>
    <property type="match status" value="1"/>
</dbReference>
<evidence type="ECO:0000256" key="6">
    <source>
        <dbReference type="RuleBase" id="RU366039"/>
    </source>
</evidence>
<dbReference type="OMA" id="DVICHIP"/>
<evidence type="ECO:0000256" key="5">
    <source>
        <dbReference type="ARBA" id="ARBA00023274"/>
    </source>
</evidence>
<keyword evidence="10" id="KW-1185">Reference proteome</keyword>
<dbReference type="EMBL" id="GL832957">
    <property type="protein sequence ID" value="EGD78952.1"/>
    <property type="molecule type" value="Genomic_DNA"/>
</dbReference>
<feature type="compositionally biased region" description="Basic residues" evidence="7">
    <location>
        <begin position="8"/>
        <end position="24"/>
    </location>
</feature>
<evidence type="ECO:0000259" key="8">
    <source>
        <dbReference type="Pfam" id="PF01248"/>
    </source>
</evidence>
<sequence length="168" mass="18524">MGNEHTPKKAKKEKKAKKDKKEKKEKKEKNDTPATEEEIPYEVLVQRVSVIAKPLADKKLTKKLYKMVKKAHKNKSLCRGVKEVSKAIRKGAAGICILAGDVSPIDVISHIPVMCEDAKVPYCYIPSKKDLGAAGQTKRPTSVVLVKKGDIDGYGDASEEIDALPRPM</sequence>
<evidence type="ECO:0000256" key="3">
    <source>
        <dbReference type="ARBA" id="ARBA00022884"/>
    </source>
</evidence>
<dbReference type="InterPro" id="IPR050257">
    <property type="entry name" value="eL8/uL1-like"/>
</dbReference>
<dbReference type="InterPro" id="IPR004037">
    <property type="entry name" value="Ribosomal_eL8-like_CS"/>
</dbReference>